<dbReference type="AlphaFoldDB" id="E2BX74"/>
<dbReference type="FunCoup" id="E2BX74">
    <property type="interactions" value="52"/>
</dbReference>
<dbReference type="InParanoid" id="E2BX74"/>
<keyword evidence="16" id="KW-1185">Reference proteome</keyword>
<dbReference type="PANTHER" id="PTHR24292">
    <property type="entry name" value="CYTOCHROME P450"/>
    <property type="match status" value="1"/>
</dbReference>
<dbReference type="InterPro" id="IPR036396">
    <property type="entry name" value="Cyt_P450_sf"/>
</dbReference>
<dbReference type="InterPro" id="IPR002401">
    <property type="entry name" value="Cyt_P450_E_grp-I"/>
</dbReference>
<sequence length="504" mass="58584">MGQVIFGRTSISEFVKMMYDKYPGAKYIGIYDFHKPVIMLRDPELIKSIAIKHFDIFSDRRGSIQYDQDPFMSQNLFHLRGDKWRKMRSILSPSFTSSKMKTMFKLISDYAVDFTNFLVQLPPEKRVMEAKNVFKCYTTDVIATCAYGISINSMQNPKNPFYMTANDKTVVKIFNILNVTINRYLPWLTRILKLKFLDEKVEKFFQDLVESSIRNRIQNNIVRPDMLQLLMESRDREDNSINLTIEDIASHAFSFFFAGFESSSTLMCFATHEIAGNKNIQRKLQNEIDQVLEDTNGQVSYEAINDMEYLDVVLKESQRMYPLTALIDRECLAEFELPPTLIGAKPFTVKKGQGILFPIYGLHYDPEYFEKPEKFNPDRFLGEQKKHILNNGVYLPFGLGPKKCIGYRFALMEIKLLLFHLLARCDLLPCEKTQIPLKFARHNIFLNTEGKLWLKVKPRENPHHTIVVNAANYTQDLEEHFPGLEDSCVNDSMNIDNKSETKSM</sequence>
<keyword evidence="9 14" id="KW-0560">Oxidoreductase</keyword>
<dbReference type="InterPro" id="IPR001128">
    <property type="entry name" value="Cyt_P450"/>
</dbReference>
<reference evidence="15 16" key="1">
    <citation type="journal article" date="2010" name="Science">
        <title>Genomic comparison of the ants Camponotus floridanus and Harpegnathos saltator.</title>
        <authorList>
            <person name="Bonasio R."/>
            <person name="Zhang G."/>
            <person name="Ye C."/>
            <person name="Mutti N.S."/>
            <person name="Fang X."/>
            <person name="Qin N."/>
            <person name="Donahue G."/>
            <person name="Yang P."/>
            <person name="Li Q."/>
            <person name="Li C."/>
            <person name="Zhang P."/>
            <person name="Huang Z."/>
            <person name="Berger S.L."/>
            <person name="Reinberg D."/>
            <person name="Wang J."/>
            <person name="Liebig J."/>
        </authorList>
    </citation>
    <scope>NUCLEOTIDE SEQUENCE [LARGE SCALE GENOMIC DNA]</scope>
    <source>
        <strain evidence="15 16">R22 G/1</strain>
    </source>
</reference>
<name>E2BX74_HARSA</name>
<proteinExistence type="inferred from homology"/>
<evidence type="ECO:0000256" key="9">
    <source>
        <dbReference type="ARBA" id="ARBA00023002"/>
    </source>
</evidence>
<feature type="binding site" description="axial binding residue" evidence="13">
    <location>
        <position position="404"/>
    </location>
    <ligand>
        <name>heme</name>
        <dbReference type="ChEBI" id="CHEBI:30413"/>
    </ligand>
    <ligandPart>
        <name>Fe</name>
        <dbReference type="ChEBI" id="CHEBI:18248"/>
    </ligandPart>
</feature>
<evidence type="ECO:0000256" key="2">
    <source>
        <dbReference type="ARBA" id="ARBA00004174"/>
    </source>
</evidence>
<dbReference type="GO" id="GO:0016705">
    <property type="term" value="F:oxidoreductase activity, acting on paired donors, with incorporation or reduction of molecular oxygen"/>
    <property type="evidence" value="ECO:0007669"/>
    <property type="project" value="InterPro"/>
</dbReference>
<organism evidence="16">
    <name type="scientific">Harpegnathos saltator</name>
    <name type="common">Jerdon's jumping ant</name>
    <dbReference type="NCBI Taxonomy" id="610380"/>
    <lineage>
        <taxon>Eukaryota</taxon>
        <taxon>Metazoa</taxon>
        <taxon>Ecdysozoa</taxon>
        <taxon>Arthropoda</taxon>
        <taxon>Hexapoda</taxon>
        <taxon>Insecta</taxon>
        <taxon>Pterygota</taxon>
        <taxon>Neoptera</taxon>
        <taxon>Endopterygota</taxon>
        <taxon>Hymenoptera</taxon>
        <taxon>Apocrita</taxon>
        <taxon>Aculeata</taxon>
        <taxon>Formicoidea</taxon>
        <taxon>Formicidae</taxon>
        <taxon>Ponerinae</taxon>
        <taxon>Ponerini</taxon>
        <taxon>Harpegnathos</taxon>
    </lineage>
</organism>
<keyword evidence="10 13" id="KW-0408">Iron</keyword>
<evidence type="ECO:0000313" key="15">
    <source>
        <dbReference type="EMBL" id="EFN79704.1"/>
    </source>
</evidence>
<dbReference type="GO" id="GO:0020037">
    <property type="term" value="F:heme binding"/>
    <property type="evidence" value="ECO:0007669"/>
    <property type="project" value="InterPro"/>
</dbReference>
<evidence type="ECO:0000256" key="4">
    <source>
        <dbReference type="ARBA" id="ARBA00010617"/>
    </source>
</evidence>
<keyword evidence="5 13" id="KW-0349">Heme</keyword>
<dbReference type="PRINTS" id="PR00463">
    <property type="entry name" value="EP450I"/>
</dbReference>
<dbReference type="PROSITE" id="PS00086">
    <property type="entry name" value="CYTOCHROME_P450"/>
    <property type="match status" value="1"/>
</dbReference>
<evidence type="ECO:0000256" key="6">
    <source>
        <dbReference type="ARBA" id="ARBA00022723"/>
    </source>
</evidence>
<dbReference type="Gene3D" id="1.10.630.10">
    <property type="entry name" value="Cytochrome P450"/>
    <property type="match status" value="1"/>
</dbReference>
<evidence type="ECO:0000256" key="1">
    <source>
        <dbReference type="ARBA" id="ARBA00001971"/>
    </source>
</evidence>
<evidence type="ECO:0000313" key="16">
    <source>
        <dbReference type="Proteomes" id="UP000008237"/>
    </source>
</evidence>
<dbReference type="PRINTS" id="PR00385">
    <property type="entry name" value="P450"/>
</dbReference>
<comment type="cofactor">
    <cofactor evidence="1 13">
        <name>heme</name>
        <dbReference type="ChEBI" id="CHEBI:30413"/>
    </cofactor>
</comment>
<dbReference type="Pfam" id="PF00067">
    <property type="entry name" value="p450"/>
    <property type="match status" value="1"/>
</dbReference>
<evidence type="ECO:0000256" key="3">
    <source>
        <dbReference type="ARBA" id="ARBA00004406"/>
    </source>
</evidence>
<protein>
    <submittedName>
        <fullName evidence="15">Cytochrome P450 9e2</fullName>
    </submittedName>
</protein>
<evidence type="ECO:0000256" key="14">
    <source>
        <dbReference type="RuleBase" id="RU000461"/>
    </source>
</evidence>
<keyword evidence="6 13" id="KW-0479">Metal-binding</keyword>
<comment type="subcellular location">
    <subcellularLocation>
        <location evidence="3">Endoplasmic reticulum membrane</location>
        <topology evidence="3">Peripheral membrane protein</topology>
    </subcellularLocation>
    <subcellularLocation>
        <location evidence="2">Microsome membrane</location>
        <topology evidence="2">Peripheral membrane protein</topology>
    </subcellularLocation>
</comment>
<comment type="similarity">
    <text evidence="4 14">Belongs to the cytochrome P450 family.</text>
</comment>
<dbReference type="InterPro" id="IPR017972">
    <property type="entry name" value="Cyt_P450_CS"/>
</dbReference>
<dbReference type="SUPFAM" id="SSF48264">
    <property type="entry name" value="Cytochrome P450"/>
    <property type="match status" value="1"/>
</dbReference>
<dbReference type="GO" id="GO:0005789">
    <property type="term" value="C:endoplasmic reticulum membrane"/>
    <property type="evidence" value="ECO:0007669"/>
    <property type="project" value="UniProtKB-SubCell"/>
</dbReference>
<dbReference type="InterPro" id="IPR050476">
    <property type="entry name" value="Insect_CytP450_Detox"/>
</dbReference>
<evidence type="ECO:0000256" key="10">
    <source>
        <dbReference type="ARBA" id="ARBA00023004"/>
    </source>
</evidence>
<keyword evidence="11 14" id="KW-0503">Monooxygenase</keyword>
<evidence type="ECO:0000256" key="8">
    <source>
        <dbReference type="ARBA" id="ARBA00022848"/>
    </source>
</evidence>
<dbReference type="OMA" id="CFATHEI"/>
<gene>
    <name evidence="15" type="ORF">EAI_10120</name>
</gene>
<dbReference type="PANTHER" id="PTHR24292:SF54">
    <property type="entry name" value="CYP9F3-RELATED"/>
    <property type="match status" value="1"/>
</dbReference>
<evidence type="ECO:0000256" key="12">
    <source>
        <dbReference type="ARBA" id="ARBA00023136"/>
    </source>
</evidence>
<evidence type="ECO:0000256" key="7">
    <source>
        <dbReference type="ARBA" id="ARBA00022824"/>
    </source>
</evidence>
<dbReference type="CDD" id="cd11056">
    <property type="entry name" value="CYP6-like"/>
    <property type="match status" value="1"/>
</dbReference>
<evidence type="ECO:0000256" key="5">
    <source>
        <dbReference type="ARBA" id="ARBA00022617"/>
    </source>
</evidence>
<dbReference type="FunFam" id="1.10.630.10:FF:000042">
    <property type="entry name" value="Cytochrome P450"/>
    <property type="match status" value="1"/>
</dbReference>
<keyword evidence="8" id="KW-0492">Microsome</keyword>
<dbReference type="GO" id="GO:0005506">
    <property type="term" value="F:iron ion binding"/>
    <property type="evidence" value="ECO:0007669"/>
    <property type="project" value="InterPro"/>
</dbReference>
<dbReference type="STRING" id="610380.E2BX74"/>
<dbReference type="EMBL" id="GL451211">
    <property type="protein sequence ID" value="EFN79704.1"/>
    <property type="molecule type" value="Genomic_DNA"/>
</dbReference>
<accession>E2BX74</accession>
<evidence type="ECO:0000256" key="11">
    <source>
        <dbReference type="ARBA" id="ARBA00023033"/>
    </source>
</evidence>
<keyword evidence="12" id="KW-0472">Membrane</keyword>
<evidence type="ECO:0000256" key="13">
    <source>
        <dbReference type="PIRSR" id="PIRSR602401-1"/>
    </source>
</evidence>
<keyword evidence="7" id="KW-0256">Endoplasmic reticulum</keyword>
<dbReference type="Proteomes" id="UP000008237">
    <property type="component" value="Unassembled WGS sequence"/>
</dbReference>
<dbReference type="OrthoDB" id="2789670at2759"/>
<dbReference type="GO" id="GO:0004497">
    <property type="term" value="F:monooxygenase activity"/>
    <property type="evidence" value="ECO:0007669"/>
    <property type="project" value="UniProtKB-KW"/>
</dbReference>